<organism evidence="3 4">
    <name type="scientific">Archangium violaceum Cb vi76</name>
    <dbReference type="NCBI Taxonomy" id="1406225"/>
    <lineage>
        <taxon>Bacteria</taxon>
        <taxon>Pseudomonadati</taxon>
        <taxon>Myxococcota</taxon>
        <taxon>Myxococcia</taxon>
        <taxon>Myxococcales</taxon>
        <taxon>Cystobacterineae</taxon>
        <taxon>Archangiaceae</taxon>
        <taxon>Archangium</taxon>
    </lineage>
</organism>
<feature type="transmembrane region" description="Helical" evidence="2">
    <location>
        <begin position="6"/>
        <end position="27"/>
    </location>
</feature>
<evidence type="ECO:0000256" key="1">
    <source>
        <dbReference type="SAM" id="MobiDB-lite"/>
    </source>
</evidence>
<keyword evidence="2" id="KW-1133">Transmembrane helix</keyword>
<sequence>MPVLFALGALVIPRLLTLILWFFTGWFRGMFDTLLWPILGFIFLPTTLLWYSAVQHWFGGQWTLWPVVGLVLSLMTDVWSRHGRAGQRESQPPRRTRAPRRTVPA</sequence>
<accession>A0A084SXL5</accession>
<comment type="caution">
    <text evidence="3">The sequence shown here is derived from an EMBL/GenBank/DDBJ whole genome shotgun (WGS) entry which is preliminary data.</text>
</comment>
<feature type="compositionally biased region" description="Basic residues" evidence="1">
    <location>
        <begin position="94"/>
        <end position="105"/>
    </location>
</feature>
<gene>
    <name evidence="3" type="ORF">Q664_10660</name>
</gene>
<keyword evidence="2" id="KW-0472">Membrane</keyword>
<feature type="transmembrane region" description="Helical" evidence="2">
    <location>
        <begin position="34"/>
        <end position="53"/>
    </location>
</feature>
<protein>
    <submittedName>
        <fullName evidence="3">Uncharacterized protein</fullName>
    </submittedName>
</protein>
<dbReference type="Proteomes" id="UP000028547">
    <property type="component" value="Unassembled WGS sequence"/>
</dbReference>
<proteinExistence type="predicted"/>
<feature type="region of interest" description="Disordered" evidence="1">
    <location>
        <begin position="82"/>
        <end position="105"/>
    </location>
</feature>
<dbReference type="EMBL" id="JPMI01000063">
    <property type="protein sequence ID" value="KFA93200.1"/>
    <property type="molecule type" value="Genomic_DNA"/>
</dbReference>
<keyword evidence="2" id="KW-0812">Transmembrane</keyword>
<reference evidence="3 4" key="1">
    <citation type="submission" date="2014-07" db="EMBL/GenBank/DDBJ databases">
        <title>Draft Genome Sequence of Gephyronic Acid Producer, Cystobacter violaceus Strain Cb vi76.</title>
        <authorList>
            <person name="Stevens D.C."/>
            <person name="Young J."/>
            <person name="Carmichael R."/>
            <person name="Tan J."/>
            <person name="Taylor R.E."/>
        </authorList>
    </citation>
    <scope>NUCLEOTIDE SEQUENCE [LARGE SCALE GENOMIC DNA]</scope>
    <source>
        <strain evidence="3 4">Cb vi76</strain>
    </source>
</reference>
<dbReference type="AlphaFoldDB" id="A0A084SXL5"/>
<evidence type="ECO:0000256" key="2">
    <source>
        <dbReference type="SAM" id="Phobius"/>
    </source>
</evidence>
<evidence type="ECO:0000313" key="3">
    <source>
        <dbReference type="EMBL" id="KFA93200.1"/>
    </source>
</evidence>
<evidence type="ECO:0000313" key="4">
    <source>
        <dbReference type="Proteomes" id="UP000028547"/>
    </source>
</evidence>
<dbReference type="RefSeq" id="WP_052517931.1">
    <property type="nucleotide sequence ID" value="NZ_JPMI01000063.1"/>
</dbReference>
<feature type="transmembrane region" description="Helical" evidence="2">
    <location>
        <begin position="59"/>
        <end position="79"/>
    </location>
</feature>
<name>A0A084SXL5_9BACT</name>